<dbReference type="VEuPathDB" id="FungiDB:An02g10090"/>
<reference evidence="2" key="1">
    <citation type="journal article" date="2016" name="Genome Announc.">
        <title>Draft genome sequence of Aspergillus niger strain An76.</title>
        <authorList>
            <person name="Gong W."/>
            <person name="Cheng Z."/>
            <person name="Zhang H."/>
            <person name="Liu L."/>
            <person name="Gao P."/>
            <person name="Wang L."/>
        </authorList>
    </citation>
    <scope>NUCLEOTIDE SEQUENCE [LARGE SCALE GENOMIC DNA]</scope>
    <source>
        <strain evidence="2">An76</strain>
    </source>
</reference>
<name>A0A100I8V2_ASPNG</name>
<gene>
    <name evidence="1" type="ORF">ABL_01882</name>
</gene>
<sequence>MSHGFQAYLNQVGTNNFRGLGEFGTTLVRQWEVLEGFRNRDDPLKCSDETPVKSSLISLLQALSLLPTTTASEWRSTRLRLRGTFGSHNLRSGESPPQFVAITDGQLQDKQTGKIKSVTKCKRYLRDMMDKAVDMEEAAEVVAWVSQYPDTDRSINTHHWPDPFYLGCELFGAYPSVHDHWGAILRIEPDLVDGHRIYPHLTIGLALSHCGKESSMLYEELAVIISAMQCRALQPRVPEDKALFEEDIETIKSMPREFADEKTFPLLLLSFSGPQNFRYFHVCMRGTRMRILQSQLYSFEKKETAPIELLVRLAMSQPLSEN</sequence>
<comment type="caution">
    <text evidence="1">The sequence shown here is derived from an EMBL/GenBank/DDBJ whole genome shotgun (WGS) entry which is preliminary data.</text>
</comment>
<dbReference type="EMBL" id="BCMY01000002">
    <property type="protein sequence ID" value="GAQ36840.1"/>
    <property type="molecule type" value="Genomic_DNA"/>
</dbReference>
<dbReference type="OrthoDB" id="4436899at2759"/>
<proteinExistence type="predicted"/>
<dbReference type="VEuPathDB" id="FungiDB:M747DRAFT_275299"/>
<dbReference type="Proteomes" id="UP000068243">
    <property type="component" value="Unassembled WGS sequence"/>
</dbReference>
<dbReference type="AlphaFoldDB" id="A0A100I8V2"/>
<organism evidence="1 2">
    <name type="scientific">Aspergillus niger</name>
    <dbReference type="NCBI Taxonomy" id="5061"/>
    <lineage>
        <taxon>Eukaryota</taxon>
        <taxon>Fungi</taxon>
        <taxon>Dikarya</taxon>
        <taxon>Ascomycota</taxon>
        <taxon>Pezizomycotina</taxon>
        <taxon>Eurotiomycetes</taxon>
        <taxon>Eurotiomycetidae</taxon>
        <taxon>Eurotiales</taxon>
        <taxon>Aspergillaceae</taxon>
        <taxon>Aspergillus</taxon>
        <taxon>Aspergillus subgen. Circumdati</taxon>
    </lineage>
</organism>
<dbReference type="VEuPathDB" id="FungiDB:ASPNIDRAFT2_1180132"/>
<dbReference type="VEuPathDB" id="FungiDB:ASPNIDRAFT2_38067"/>
<protein>
    <submittedName>
        <fullName evidence="1">Uncharacterized protein</fullName>
    </submittedName>
</protein>
<accession>A0A100I8V2</accession>
<evidence type="ECO:0000313" key="1">
    <source>
        <dbReference type="EMBL" id="GAQ36840.1"/>
    </source>
</evidence>
<evidence type="ECO:0000313" key="2">
    <source>
        <dbReference type="Proteomes" id="UP000068243"/>
    </source>
</evidence>
<dbReference type="VEuPathDB" id="FungiDB:ATCC64974_99950"/>
<dbReference type="VEuPathDB" id="FungiDB:ATCC64974_99930"/>